<feature type="region of interest" description="Disordered" evidence="1">
    <location>
        <begin position="174"/>
        <end position="193"/>
    </location>
</feature>
<reference evidence="2" key="1">
    <citation type="journal article" date="2022" name="Int. J. Mol. Sci.">
        <title>Draft Genome of Tanacetum Coccineum: Genomic Comparison of Closely Related Tanacetum-Family Plants.</title>
        <authorList>
            <person name="Yamashiro T."/>
            <person name="Shiraishi A."/>
            <person name="Nakayama K."/>
            <person name="Satake H."/>
        </authorList>
    </citation>
    <scope>NUCLEOTIDE SEQUENCE</scope>
</reference>
<name>A0ABQ4XWD3_9ASTR</name>
<sequence>MPPKRTTTPMSDAAIKALVAQSVADALAKPKANISRKGDDSYDSGNGSRRTKPTAYRELSRMYLRMFLKESDEVKKYVGGLPDMIQGRNLMTTPKRQAVTKEILMKSRNNHPQQQPNKRQNVARAYTIGPGEKKEHGGSLPLSLAATANNQRAPEAIQRGVACFECGVQGHYKKDFPKLKNKNRGNQAGNGKA</sequence>
<reference evidence="2" key="2">
    <citation type="submission" date="2022-01" db="EMBL/GenBank/DDBJ databases">
        <authorList>
            <person name="Yamashiro T."/>
            <person name="Shiraishi A."/>
            <person name="Satake H."/>
            <person name="Nakayama K."/>
        </authorList>
    </citation>
    <scope>NUCLEOTIDE SEQUENCE</scope>
</reference>
<feature type="compositionally biased region" description="Polar residues" evidence="1">
    <location>
        <begin position="184"/>
        <end position="193"/>
    </location>
</feature>
<feature type="region of interest" description="Disordered" evidence="1">
    <location>
        <begin position="29"/>
        <end position="55"/>
    </location>
</feature>
<protein>
    <recommendedName>
        <fullName evidence="4">CCHC-type domain-containing protein</fullName>
    </recommendedName>
</protein>
<evidence type="ECO:0000256" key="1">
    <source>
        <dbReference type="SAM" id="MobiDB-lite"/>
    </source>
</evidence>
<organism evidence="2 3">
    <name type="scientific">Tanacetum coccineum</name>
    <dbReference type="NCBI Taxonomy" id="301880"/>
    <lineage>
        <taxon>Eukaryota</taxon>
        <taxon>Viridiplantae</taxon>
        <taxon>Streptophyta</taxon>
        <taxon>Embryophyta</taxon>
        <taxon>Tracheophyta</taxon>
        <taxon>Spermatophyta</taxon>
        <taxon>Magnoliopsida</taxon>
        <taxon>eudicotyledons</taxon>
        <taxon>Gunneridae</taxon>
        <taxon>Pentapetalae</taxon>
        <taxon>asterids</taxon>
        <taxon>campanulids</taxon>
        <taxon>Asterales</taxon>
        <taxon>Asteraceae</taxon>
        <taxon>Asteroideae</taxon>
        <taxon>Anthemideae</taxon>
        <taxon>Anthemidinae</taxon>
        <taxon>Tanacetum</taxon>
    </lineage>
</organism>
<evidence type="ECO:0000313" key="2">
    <source>
        <dbReference type="EMBL" id="GJS69145.1"/>
    </source>
</evidence>
<dbReference type="EMBL" id="BQNB010009842">
    <property type="protein sequence ID" value="GJS69145.1"/>
    <property type="molecule type" value="Genomic_DNA"/>
</dbReference>
<evidence type="ECO:0000313" key="3">
    <source>
        <dbReference type="Proteomes" id="UP001151760"/>
    </source>
</evidence>
<gene>
    <name evidence="2" type="ORF">Tco_0701986</name>
</gene>
<accession>A0ABQ4XWD3</accession>
<comment type="caution">
    <text evidence="2">The sequence shown here is derived from an EMBL/GenBank/DDBJ whole genome shotgun (WGS) entry which is preliminary data.</text>
</comment>
<evidence type="ECO:0008006" key="4">
    <source>
        <dbReference type="Google" id="ProtNLM"/>
    </source>
</evidence>
<proteinExistence type="predicted"/>
<keyword evidence="3" id="KW-1185">Reference proteome</keyword>
<dbReference type="Proteomes" id="UP001151760">
    <property type="component" value="Unassembled WGS sequence"/>
</dbReference>
<dbReference type="Gene3D" id="4.10.60.10">
    <property type="entry name" value="Zinc finger, CCHC-type"/>
    <property type="match status" value="1"/>
</dbReference>